<name>A0A6P0HLP3_9ACTN</name>
<dbReference type="EMBL" id="JAAGXA010000010">
    <property type="protein sequence ID" value="NEN79521.1"/>
    <property type="molecule type" value="Genomic_DNA"/>
</dbReference>
<dbReference type="InterPro" id="IPR050267">
    <property type="entry name" value="Anti-sigma-factor_SerPK"/>
</dbReference>
<evidence type="ECO:0000313" key="5">
    <source>
        <dbReference type="Proteomes" id="UP000468687"/>
    </source>
</evidence>
<dbReference type="InterPro" id="IPR003594">
    <property type="entry name" value="HATPase_dom"/>
</dbReference>
<keyword evidence="1" id="KW-0723">Serine/threonine-protein kinase</keyword>
<keyword evidence="5" id="KW-1185">Reference proteome</keyword>
<evidence type="ECO:0000259" key="3">
    <source>
        <dbReference type="Pfam" id="PF13581"/>
    </source>
</evidence>
<dbReference type="CDD" id="cd16936">
    <property type="entry name" value="HATPase_RsbW-like"/>
    <property type="match status" value="1"/>
</dbReference>
<dbReference type="AlphaFoldDB" id="A0A6P0HLP3"/>
<dbReference type="PANTHER" id="PTHR35526">
    <property type="entry name" value="ANTI-SIGMA-F FACTOR RSBW-RELATED"/>
    <property type="match status" value="1"/>
</dbReference>
<sequence>MTAARGATEAREADWSDLDLPHGPEAGPQARHALRTAFEEAVTEAMDAWDGPRDDQGQPSECPIGMDAAQDLLQDVLIVAGELVLNAVDHGRPGMLGTVRLSWRWKGGRVYLRVLDAGYDPEFADGPPGLGAPESIRGRGLFMVDAICEEWSVETDPITETTQVTACLGIA</sequence>
<keyword evidence="1" id="KW-0808">Transferase</keyword>
<evidence type="ECO:0000313" key="4">
    <source>
        <dbReference type="EMBL" id="NEN79521.1"/>
    </source>
</evidence>
<evidence type="ECO:0000256" key="2">
    <source>
        <dbReference type="SAM" id="MobiDB-lite"/>
    </source>
</evidence>
<dbReference type="RefSeq" id="WP_163773071.1">
    <property type="nucleotide sequence ID" value="NZ_JAAGXA010000010.1"/>
</dbReference>
<dbReference type="Gene3D" id="3.30.565.10">
    <property type="entry name" value="Histidine kinase-like ATPase, C-terminal domain"/>
    <property type="match status" value="1"/>
</dbReference>
<evidence type="ECO:0000256" key="1">
    <source>
        <dbReference type="ARBA" id="ARBA00022527"/>
    </source>
</evidence>
<dbReference type="Proteomes" id="UP000468687">
    <property type="component" value="Unassembled WGS sequence"/>
</dbReference>
<proteinExistence type="predicted"/>
<organism evidence="4 5">
    <name type="scientific">Nocardioides zeae</name>
    <dbReference type="NCBI Taxonomy" id="1457234"/>
    <lineage>
        <taxon>Bacteria</taxon>
        <taxon>Bacillati</taxon>
        <taxon>Actinomycetota</taxon>
        <taxon>Actinomycetes</taxon>
        <taxon>Propionibacteriales</taxon>
        <taxon>Nocardioidaceae</taxon>
        <taxon>Nocardioides</taxon>
    </lineage>
</organism>
<dbReference type="GO" id="GO:0004674">
    <property type="term" value="F:protein serine/threonine kinase activity"/>
    <property type="evidence" value="ECO:0007669"/>
    <property type="project" value="UniProtKB-KW"/>
</dbReference>
<feature type="compositionally biased region" description="Basic and acidic residues" evidence="2">
    <location>
        <begin position="8"/>
        <end position="22"/>
    </location>
</feature>
<keyword evidence="1" id="KW-0418">Kinase</keyword>
<feature type="domain" description="Histidine kinase/HSP90-like ATPase" evidence="3">
    <location>
        <begin position="69"/>
        <end position="158"/>
    </location>
</feature>
<dbReference type="PANTHER" id="PTHR35526:SF3">
    <property type="entry name" value="ANTI-SIGMA-F FACTOR RSBW"/>
    <property type="match status" value="1"/>
</dbReference>
<gene>
    <name evidence="4" type="ORF">G3T38_14665</name>
</gene>
<dbReference type="Pfam" id="PF13581">
    <property type="entry name" value="HATPase_c_2"/>
    <property type="match status" value="1"/>
</dbReference>
<protein>
    <recommendedName>
        <fullName evidence="3">Histidine kinase/HSP90-like ATPase domain-containing protein</fullName>
    </recommendedName>
</protein>
<comment type="caution">
    <text evidence="4">The sequence shown here is derived from an EMBL/GenBank/DDBJ whole genome shotgun (WGS) entry which is preliminary data.</text>
</comment>
<dbReference type="InterPro" id="IPR036890">
    <property type="entry name" value="HATPase_C_sf"/>
</dbReference>
<dbReference type="SUPFAM" id="SSF55874">
    <property type="entry name" value="ATPase domain of HSP90 chaperone/DNA topoisomerase II/histidine kinase"/>
    <property type="match status" value="1"/>
</dbReference>
<accession>A0A6P0HLP3</accession>
<feature type="region of interest" description="Disordered" evidence="2">
    <location>
        <begin position="1"/>
        <end position="30"/>
    </location>
</feature>
<reference evidence="4 5" key="1">
    <citation type="journal article" date="2014" name="Int. J. Syst. Evol. Microbiol.">
        <title>Nocardioides zeae sp. nov., isolated from the stem of Zea mays.</title>
        <authorList>
            <person name="Glaeser S.P."/>
            <person name="McInroy J.A."/>
            <person name="Busse H.J."/>
            <person name="Kampfer P."/>
        </authorList>
    </citation>
    <scope>NUCLEOTIDE SEQUENCE [LARGE SCALE GENOMIC DNA]</scope>
    <source>
        <strain evidence="4 5">JCM 30728</strain>
    </source>
</reference>